<dbReference type="VEuPathDB" id="FungiDB:PYU1_G009152"/>
<accession>K3WW22</accession>
<keyword evidence="2" id="KW-0812">Transmembrane</keyword>
<reference evidence="5" key="2">
    <citation type="submission" date="2010-04" db="EMBL/GenBank/DDBJ databases">
        <authorList>
            <person name="Buell R."/>
            <person name="Hamilton J."/>
            <person name="Hostetler J."/>
        </authorList>
    </citation>
    <scope>NUCLEOTIDE SEQUENCE [LARGE SCALE GENOMIC DNA]</scope>
    <source>
        <strain evidence="5">DAOM:BR144</strain>
    </source>
</reference>
<dbReference type="SUPFAM" id="SSF53474">
    <property type="entry name" value="alpha/beta-Hydrolases"/>
    <property type="match status" value="1"/>
</dbReference>
<evidence type="ECO:0000256" key="1">
    <source>
        <dbReference type="ARBA" id="ARBA00022801"/>
    </source>
</evidence>
<evidence type="ECO:0000259" key="3">
    <source>
        <dbReference type="Pfam" id="PF07859"/>
    </source>
</evidence>
<dbReference type="HOGENOM" id="CLU_012494_7_1_1"/>
<dbReference type="EMBL" id="GL376632">
    <property type="status" value="NOT_ANNOTATED_CDS"/>
    <property type="molecule type" value="Genomic_DNA"/>
</dbReference>
<keyword evidence="5" id="KW-1185">Reference proteome</keyword>
<feature type="domain" description="Alpha/beta hydrolase fold-3" evidence="3">
    <location>
        <begin position="204"/>
        <end position="414"/>
    </location>
</feature>
<evidence type="ECO:0000313" key="5">
    <source>
        <dbReference type="Proteomes" id="UP000019132"/>
    </source>
</evidence>
<proteinExistence type="predicted"/>
<organism evidence="4 5">
    <name type="scientific">Globisporangium ultimum (strain ATCC 200006 / CBS 805.95 / DAOM BR144)</name>
    <name type="common">Pythium ultimum</name>
    <dbReference type="NCBI Taxonomy" id="431595"/>
    <lineage>
        <taxon>Eukaryota</taxon>
        <taxon>Sar</taxon>
        <taxon>Stramenopiles</taxon>
        <taxon>Oomycota</taxon>
        <taxon>Peronosporomycetes</taxon>
        <taxon>Pythiales</taxon>
        <taxon>Pythiaceae</taxon>
        <taxon>Globisporangium</taxon>
    </lineage>
</organism>
<reference evidence="4" key="3">
    <citation type="submission" date="2015-02" db="UniProtKB">
        <authorList>
            <consortium name="EnsemblProtists"/>
        </authorList>
    </citation>
    <scope>IDENTIFICATION</scope>
    <source>
        <strain evidence="4">DAOM BR144</strain>
    </source>
</reference>
<dbReference type="InterPro" id="IPR013094">
    <property type="entry name" value="AB_hydrolase_3"/>
</dbReference>
<dbReference type="Gene3D" id="3.40.50.1820">
    <property type="entry name" value="alpha/beta hydrolase"/>
    <property type="match status" value="1"/>
</dbReference>
<dbReference type="Proteomes" id="UP000019132">
    <property type="component" value="Unassembled WGS sequence"/>
</dbReference>
<sequence>MHDHVPATKSYAPDPQQQQQLMKSKTDGYAAPYATPVFAMLLAALLWLNASTLHWLCVPHILVAVAVVGLACVHELLRPFCCSFRDFCAVLVHVIVSVVIAIAKFVGRKCKPRFPEWTVYYELFQAFAYAAGELGGQHITKPINAPRFRRLFDALGDLQGFVACAVYGATTERFEYNGLEHIWVRPNGVTKQVAGGVPLRRLVVIYYHGGGYSLCSPRFYVGFAARLRDQVAREVEPVEVHLLLANYRKIPEHRFPVPVDDALTMFDYLVDHEHVAPSDVVMGGDSAGGGLVIATLMRLRDAQREMPAAALCTCPYVDMLARIDSSEHCFIHQSMLDGIRDYCVKTVSQKQDPLVALREAVSVNSDLRGLPPLFILAAEFDILYPQSKGLARTARRDSVDVELDVHARMPHVFCLLPKAVLPRSEVAVANMAAFVARKVVAARAS</sequence>
<keyword evidence="2" id="KW-0472">Membrane</keyword>
<dbReference type="AlphaFoldDB" id="K3WW22"/>
<dbReference type="PANTHER" id="PTHR48081:SF8">
    <property type="entry name" value="ALPHA_BETA HYDROLASE FOLD-3 DOMAIN-CONTAINING PROTEIN-RELATED"/>
    <property type="match status" value="1"/>
</dbReference>
<keyword evidence="1" id="KW-0378">Hydrolase</keyword>
<evidence type="ECO:0000313" key="4">
    <source>
        <dbReference type="EnsemblProtists" id="PYU1_T009170"/>
    </source>
</evidence>
<feature type="transmembrane region" description="Helical" evidence="2">
    <location>
        <begin position="29"/>
        <end position="47"/>
    </location>
</feature>
<protein>
    <recommendedName>
        <fullName evidence="3">Alpha/beta hydrolase fold-3 domain-containing protein</fullName>
    </recommendedName>
</protein>
<dbReference type="EnsemblProtists" id="PYU1_T009170">
    <property type="protein sequence ID" value="PYU1_T009170"/>
    <property type="gene ID" value="PYU1_G009152"/>
</dbReference>
<feature type="transmembrane region" description="Helical" evidence="2">
    <location>
        <begin position="53"/>
        <end position="74"/>
    </location>
</feature>
<dbReference type="OMA" id="DVHARMP"/>
<reference evidence="5" key="1">
    <citation type="journal article" date="2010" name="Genome Biol.">
        <title>Genome sequence of the necrotrophic plant pathogen Pythium ultimum reveals original pathogenicity mechanisms and effector repertoire.</title>
        <authorList>
            <person name="Levesque C.A."/>
            <person name="Brouwer H."/>
            <person name="Cano L."/>
            <person name="Hamilton J.P."/>
            <person name="Holt C."/>
            <person name="Huitema E."/>
            <person name="Raffaele S."/>
            <person name="Robideau G.P."/>
            <person name="Thines M."/>
            <person name="Win J."/>
            <person name="Zerillo M.M."/>
            <person name="Beakes G.W."/>
            <person name="Boore J.L."/>
            <person name="Busam D."/>
            <person name="Dumas B."/>
            <person name="Ferriera S."/>
            <person name="Fuerstenberg S.I."/>
            <person name="Gachon C.M."/>
            <person name="Gaulin E."/>
            <person name="Govers F."/>
            <person name="Grenville-Briggs L."/>
            <person name="Horner N."/>
            <person name="Hostetler J."/>
            <person name="Jiang R.H."/>
            <person name="Johnson J."/>
            <person name="Krajaejun T."/>
            <person name="Lin H."/>
            <person name="Meijer H.J."/>
            <person name="Moore B."/>
            <person name="Morris P."/>
            <person name="Phuntmart V."/>
            <person name="Puiu D."/>
            <person name="Shetty J."/>
            <person name="Stajich J.E."/>
            <person name="Tripathy S."/>
            <person name="Wawra S."/>
            <person name="van West P."/>
            <person name="Whitty B.R."/>
            <person name="Coutinho P.M."/>
            <person name="Henrissat B."/>
            <person name="Martin F."/>
            <person name="Thomas P.D."/>
            <person name="Tyler B.M."/>
            <person name="De Vries R.P."/>
            <person name="Kamoun S."/>
            <person name="Yandell M."/>
            <person name="Tisserat N."/>
            <person name="Buell C.R."/>
        </authorList>
    </citation>
    <scope>NUCLEOTIDE SEQUENCE</scope>
    <source>
        <strain evidence="5">DAOM:BR144</strain>
    </source>
</reference>
<dbReference type="GO" id="GO:0016787">
    <property type="term" value="F:hydrolase activity"/>
    <property type="evidence" value="ECO:0007669"/>
    <property type="project" value="UniProtKB-KW"/>
</dbReference>
<keyword evidence="2" id="KW-1133">Transmembrane helix</keyword>
<evidence type="ECO:0000256" key="2">
    <source>
        <dbReference type="SAM" id="Phobius"/>
    </source>
</evidence>
<dbReference type="InterPro" id="IPR050300">
    <property type="entry name" value="GDXG_lipolytic_enzyme"/>
</dbReference>
<dbReference type="Pfam" id="PF07859">
    <property type="entry name" value="Abhydrolase_3"/>
    <property type="match status" value="1"/>
</dbReference>
<dbReference type="PANTHER" id="PTHR48081">
    <property type="entry name" value="AB HYDROLASE SUPERFAMILY PROTEIN C4A8.06C"/>
    <property type="match status" value="1"/>
</dbReference>
<dbReference type="InParanoid" id="K3WW22"/>
<dbReference type="STRING" id="431595.K3WW22"/>
<name>K3WW22_GLOUD</name>
<feature type="transmembrane region" description="Helical" evidence="2">
    <location>
        <begin position="86"/>
        <end position="106"/>
    </location>
</feature>
<dbReference type="eggNOG" id="KOG1515">
    <property type="taxonomic scope" value="Eukaryota"/>
</dbReference>
<dbReference type="InterPro" id="IPR029058">
    <property type="entry name" value="AB_hydrolase_fold"/>
</dbReference>